<accession>A0ACB5TZM0</accession>
<organism evidence="1 2">
    <name type="scientific">Candida boidinii</name>
    <name type="common">Yeast</name>
    <dbReference type="NCBI Taxonomy" id="5477"/>
    <lineage>
        <taxon>Eukaryota</taxon>
        <taxon>Fungi</taxon>
        <taxon>Dikarya</taxon>
        <taxon>Ascomycota</taxon>
        <taxon>Saccharomycotina</taxon>
        <taxon>Pichiomycetes</taxon>
        <taxon>Pichiales</taxon>
        <taxon>Pichiaceae</taxon>
        <taxon>Ogataea</taxon>
        <taxon>Ogataea/Candida clade</taxon>
    </lineage>
</organism>
<protein>
    <submittedName>
        <fullName evidence="1">Unnamed protein product</fullName>
    </submittedName>
</protein>
<reference evidence="1" key="1">
    <citation type="submission" date="2023-04" db="EMBL/GenBank/DDBJ databases">
        <title>Candida boidinii NBRC 1967.</title>
        <authorList>
            <person name="Ichikawa N."/>
            <person name="Sato H."/>
            <person name="Tonouchi N."/>
        </authorList>
    </citation>
    <scope>NUCLEOTIDE SEQUENCE</scope>
    <source>
        <strain evidence="1">NBRC 1967</strain>
    </source>
</reference>
<name>A0ACB5TZM0_CANBO</name>
<sequence>MSEDQILSSVPLKTTPNVKFAPRVLLKLTPNEIDLIRKSWSVNVLDEEEDEDDQISLSANSESGDAQSISTKQSSGSNSQSMSSTTGDESRAKLKSPSDSMFASHQLWRQAYETLIALYPEMEPSLPTIRHQTVAFAGVMYMVVMNLEDLTRMDEFLFNLGRKHGRVFGIGGRYFEAMGNALIQTFENKYPLQFPPHVSQLWERVYCYIVNVMISATEEIPVMVLNEEQMITPFTNEKYTYHREPAAPIIDTTIVPDIDSSNESDYSDTFSDPENTASHTKSIISNSETGSNKLGTESNSSVESFSTPLSQKSDVPNITFSNGVAKAAFDNISKGAKPITGKNSIHLRPQQSANGYHNTQGQNHHMRNGASEQAPWAAAGGKPGKSDEDLLPHYSKQKPSFSTFSKLRNKMFGEVN</sequence>
<keyword evidence="2" id="KW-1185">Reference proteome</keyword>
<dbReference type="Proteomes" id="UP001165101">
    <property type="component" value="Unassembled WGS sequence"/>
</dbReference>
<evidence type="ECO:0000313" key="2">
    <source>
        <dbReference type="Proteomes" id="UP001165101"/>
    </source>
</evidence>
<proteinExistence type="predicted"/>
<evidence type="ECO:0000313" key="1">
    <source>
        <dbReference type="EMBL" id="GME98764.1"/>
    </source>
</evidence>
<comment type="caution">
    <text evidence="1">The sequence shown here is derived from an EMBL/GenBank/DDBJ whole genome shotgun (WGS) entry which is preliminary data.</text>
</comment>
<dbReference type="EMBL" id="BSXV01003670">
    <property type="protein sequence ID" value="GME98764.1"/>
    <property type="molecule type" value="Genomic_DNA"/>
</dbReference>
<gene>
    <name evidence="1" type="ORF">Cboi01_000506700</name>
</gene>